<organism evidence="2 3">
    <name type="scientific">Bacillus licheniformis</name>
    <dbReference type="NCBI Taxonomy" id="1402"/>
    <lineage>
        <taxon>Bacteria</taxon>
        <taxon>Bacillati</taxon>
        <taxon>Bacillota</taxon>
        <taxon>Bacilli</taxon>
        <taxon>Bacillales</taxon>
        <taxon>Bacillaceae</taxon>
        <taxon>Bacillus</taxon>
    </lineage>
</organism>
<protein>
    <recommendedName>
        <fullName evidence="1">HNH endonuclease 5 domain-containing protein</fullName>
    </recommendedName>
</protein>
<dbReference type="EMBL" id="NILC01000026">
    <property type="protein sequence ID" value="TWL25326.1"/>
    <property type="molecule type" value="Genomic_DNA"/>
</dbReference>
<evidence type="ECO:0000313" key="2">
    <source>
        <dbReference type="EMBL" id="TWL25326.1"/>
    </source>
</evidence>
<gene>
    <name evidence="2" type="ORF">CHCC16736_4209</name>
</gene>
<evidence type="ECO:0000313" key="3">
    <source>
        <dbReference type="Proteomes" id="UP000435910"/>
    </source>
</evidence>
<dbReference type="RefSeq" id="WP_080623944.1">
    <property type="nucleotide sequence ID" value="NZ_CAMFKN010000002.1"/>
</dbReference>
<evidence type="ECO:0000259" key="1">
    <source>
        <dbReference type="Pfam" id="PF14279"/>
    </source>
</evidence>
<dbReference type="Proteomes" id="UP000435910">
    <property type="component" value="Unassembled WGS sequence"/>
</dbReference>
<name>A0A8B5Y9N2_BACLI</name>
<accession>A0A8B5Y9N2</accession>
<proteinExistence type="predicted"/>
<comment type="caution">
    <text evidence="2">The sequence shown here is derived from an EMBL/GenBank/DDBJ whole genome shotgun (WGS) entry which is preliminary data.</text>
</comment>
<dbReference type="Pfam" id="PF14279">
    <property type="entry name" value="HNH_5"/>
    <property type="match status" value="1"/>
</dbReference>
<feature type="domain" description="HNH endonuclease 5" evidence="1">
    <location>
        <begin position="35"/>
        <end position="76"/>
    </location>
</feature>
<reference evidence="2 3" key="1">
    <citation type="submission" date="2019-06" db="EMBL/GenBank/DDBJ databases">
        <title>Genome sequence analysis of &gt;100 Bacillus licheniformis strains suggests intrinsic resistance to this species.</title>
        <authorList>
            <person name="Wels M."/>
            <person name="Siezen R.J."/>
            <person name="Johansen E."/>
            <person name="Stuer-Lauridsen B."/>
            <person name="Bjerre K."/>
            <person name="Nielsen B.K.K."/>
        </authorList>
    </citation>
    <scope>NUCLEOTIDE SEQUENCE [LARGE SCALE GENOMIC DNA]</scope>
    <source>
        <strain evidence="2 3">BAC-16736</strain>
    </source>
</reference>
<dbReference type="AlphaFoldDB" id="A0A8B5Y9N2"/>
<sequence length="294" mass="34365">MSVIRYAPIGDSITFSLHESNGETQILNNDEERKCIFCGKREKETSFTKEAHLFPAGLGNRIYLNKNECDMCNEHIFSPCEDDLCNLLELDRILTGSRKRSSYPKMKNRDGMMQRKGKESSLIIEIGEDKNRFDVISDHENNKIEIKVKKPMPYNEVKICKAIAHMGWSLLSESTRERFSFLAKWLIGDLSIFPLYLDIAFVPALYEKGVFEIKESTSVFNKFPLLFRFTFGSKVLTFYIPLNHEISTAPLPDLNYIDKMERDEDFKISHRDVYEDKRICPENVSFILKYDYWE</sequence>
<dbReference type="InterPro" id="IPR029471">
    <property type="entry name" value="HNH_5"/>
</dbReference>